<dbReference type="PROSITE" id="PS51186">
    <property type="entry name" value="GNAT"/>
    <property type="match status" value="1"/>
</dbReference>
<dbReference type="InterPro" id="IPR051531">
    <property type="entry name" value="N-acetyltransferase"/>
</dbReference>
<dbReference type="Proteomes" id="UP000254848">
    <property type="component" value="Unassembled WGS sequence"/>
</dbReference>
<dbReference type="GO" id="GO:0016747">
    <property type="term" value="F:acyltransferase activity, transferring groups other than amino-acyl groups"/>
    <property type="evidence" value="ECO:0007669"/>
    <property type="project" value="InterPro"/>
</dbReference>
<dbReference type="Gene3D" id="3.40.630.30">
    <property type="match status" value="1"/>
</dbReference>
<evidence type="ECO:0000313" key="2">
    <source>
        <dbReference type="EMBL" id="RDK91090.1"/>
    </source>
</evidence>
<dbReference type="AlphaFoldDB" id="A0A370QQN9"/>
<accession>A0A370QQN9</accession>
<dbReference type="PANTHER" id="PTHR43792:SF16">
    <property type="entry name" value="N-ACETYLTRANSFERASE DOMAIN-CONTAINING PROTEIN"/>
    <property type="match status" value="1"/>
</dbReference>
<protein>
    <submittedName>
        <fullName evidence="2">RimJ/RimL family protein N-acetyltransferase</fullName>
    </submittedName>
</protein>
<dbReference type="SUPFAM" id="SSF55729">
    <property type="entry name" value="Acyl-CoA N-acyltransferases (Nat)"/>
    <property type="match status" value="1"/>
</dbReference>
<organism evidence="2 3">
    <name type="scientific">Enterobacillus tribolii</name>
    <dbReference type="NCBI Taxonomy" id="1487935"/>
    <lineage>
        <taxon>Bacteria</taxon>
        <taxon>Pseudomonadati</taxon>
        <taxon>Pseudomonadota</taxon>
        <taxon>Gammaproteobacteria</taxon>
        <taxon>Enterobacterales</taxon>
        <taxon>Hafniaceae</taxon>
        <taxon>Enterobacillus</taxon>
    </lineage>
</organism>
<dbReference type="EMBL" id="QRAP01000005">
    <property type="protein sequence ID" value="RDK91090.1"/>
    <property type="molecule type" value="Genomic_DNA"/>
</dbReference>
<name>A0A370QQN9_9GAMM</name>
<dbReference type="Pfam" id="PF13302">
    <property type="entry name" value="Acetyltransf_3"/>
    <property type="match status" value="1"/>
</dbReference>
<evidence type="ECO:0000313" key="3">
    <source>
        <dbReference type="Proteomes" id="UP000254848"/>
    </source>
</evidence>
<dbReference type="PANTHER" id="PTHR43792">
    <property type="entry name" value="GNAT FAMILY, PUTATIVE (AFU_ORTHOLOGUE AFUA_3G00765)-RELATED-RELATED"/>
    <property type="match status" value="1"/>
</dbReference>
<proteinExistence type="predicted"/>
<evidence type="ECO:0000259" key="1">
    <source>
        <dbReference type="PROSITE" id="PS51186"/>
    </source>
</evidence>
<keyword evidence="2" id="KW-0808">Transferase</keyword>
<comment type="caution">
    <text evidence="2">The sequence shown here is derived from an EMBL/GenBank/DDBJ whole genome shotgun (WGS) entry which is preliminary data.</text>
</comment>
<reference evidence="2 3" key="1">
    <citation type="submission" date="2018-07" db="EMBL/GenBank/DDBJ databases">
        <title>Genomic Encyclopedia of Type Strains, Phase IV (KMG-IV): sequencing the most valuable type-strain genomes for metagenomic binning, comparative biology and taxonomic classification.</title>
        <authorList>
            <person name="Goeker M."/>
        </authorList>
    </citation>
    <scope>NUCLEOTIDE SEQUENCE [LARGE SCALE GENOMIC DNA]</scope>
    <source>
        <strain evidence="2 3">DSM 103736</strain>
    </source>
</reference>
<feature type="domain" description="N-acetyltransferase" evidence="1">
    <location>
        <begin position="13"/>
        <end position="172"/>
    </location>
</feature>
<dbReference type="OrthoDB" id="9801656at2"/>
<dbReference type="RefSeq" id="WP_115458897.1">
    <property type="nucleotide sequence ID" value="NZ_QRAP01000005.1"/>
</dbReference>
<dbReference type="InterPro" id="IPR000182">
    <property type="entry name" value="GNAT_dom"/>
</dbReference>
<gene>
    <name evidence="2" type="ORF">C8D90_105378</name>
</gene>
<keyword evidence="3" id="KW-1185">Reference proteome</keyword>
<dbReference type="InterPro" id="IPR016181">
    <property type="entry name" value="Acyl_CoA_acyltransferase"/>
</dbReference>
<sequence length="178" mass="20194">MSLIIPELHTERLLLRGHRVEDFPAMSAMWTDPNVVRFIGGTPQSDEQSWQRLLRYWGTWAMFGFGYWAVIEKQSSAFIGELGLARFHRAIEPALEEPEMGWAFVPSAQGKGYAREAADRVISWADEALGQSLCCIISESNYRSLHLAQKCGFCPQLNTLYHGEKVSILKCPSFLRLV</sequence>